<evidence type="ECO:0000256" key="14">
    <source>
        <dbReference type="ARBA" id="ARBA00022777"/>
    </source>
</evidence>
<dbReference type="InterPro" id="IPR024692">
    <property type="entry name" value="PTS_EI"/>
</dbReference>
<evidence type="ECO:0000256" key="13">
    <source>
        <dbReference type="ARBA" id="ARBA00022723"/>
    </source>
</evidence>
<dbReference type="Gene3D" id="1.10.274.10">
    <property type="entry name" value="PtsI, HPr-binding domain"/>
    <property type="match status" value="1"/>
</dbReference>
<evidence type="ECO:0000259" key="22">
    <source>
        <dbReference type="Pfam" id="PF02896"/>
    </source>
</evidence>
<evidence type="ECO:0000256" key="8">
    <source>
        <dbReference type="ARBA" id="ARBA00022448"/>
    </source>
</evidence>
<evidence type="ECO:0000259" key="21">
    <source>
        <dbReference type="Pfam" id="PF00391"/>
    </source>
</evidence>
<reference evidence="24 25" key="1">
    <citation type="submission" date="2017-04" db="EMBL/GenBank/DDBJ databases">
        <title>Monoglobus pectinilyticus 14 draft genome.</title>
        <authorList>
            <person name="Kim C."/>
            <person name="Rosendale D.I."/>
            <person name="Kelly W.J."/>
            <person name="Tannock G.W."/>
            <person name="Patchett M.L."/>
            <person name="Jordens J.Z."/>
        </authorList>
    </citation>
    <scope>NUCLEOTIDE SEQUENCE [LARGE SCALE GENOMIC DNA]</scope>
    <source>
        <strain evidence="24 25">14</strain>
    </source>
</reference>
<sequence>MFKGIAGSEGIGIGKVAMIKEQDLTYEPKSKLSVQDETARFEQAVQEFTQRTEKMAEEMRNNVGDKESEILMGHVLMISDPAMTDEVKEGISGGLTSEAATEQVFEGFASMFEATGDELTVQRAADLRDIKTRLIKTLLGVEEVNISALPAGSVIVARDLTPSMTAGIIRENISGIITEVGGRTSHSAILARALEIPAVLSIDNITKELIDGEVVIVDGTDGSVIASPGSEEVEKYRELKKSFDDEKKELLKLAGKPTVTADGRRVELLCNIGKPDDCALVIERDGEGVGLFRTEFLYMDSKEQPGEEQQFEAYKKAAMTLKGKPVTIRTLDVGGDKDIPYLGLEKEDNPFMGFRAVRYCIKNQDLYKTQLRALMRASAFGDIRIMIPLVTCVEEVRAVKKLVAEIASELDQNGVAYNKDIKVGVMMETPAAAVIADLLAKEADFFSIGTNDLTGYTMAADRGNANVAYLYSAYNPAVLRNIKSIIYCGRAEGIEVGMCGEAASDPLLIPLLVAFGLEEYSVNPVSVLSTRNEISKWSVKDAQKVAEEAMACSTEEEVRNVLTKYRR</sequence>
<keyword evidence="12 17" id="KW-0598">Phosphotransferase system</keyword>
<dbReference type="Pfam" id="PF00391">
    <property type="entry name" value="PEP-utilizers"/>
    <property type="match status" value="1"/>
</dbReference>
<keyword evidence="15 17" id="KW-0460">Magnesium</keyword>
<dbReference type="PANTHER" id="PTHR46244">
    <property type="entry name" value="PHOSPHOENOLPYRUVATE-PROTEIN PHOSPHOTRANSFERASE"/>
    <property type="match status" value="1"/>
</dbReference>
<dbReference type="GeneID" id="98062998"/>
<keyword evidence="13 17" id="KW-0479">Metal-binding</keyword>
<keyword evidence="14 17" id="KW-0418">Kinase</keyword>
<feature type="domain" description="PEP-utilising enzyme mobile" evidence="21">
    <location>
        <begin position="150"/>
        <end position="222"/>
    </location>
</feature>
<feature type="binding site" evidence="19">
    <location>
        <position position="293"/>
    </location>
    <ligand>
        <name>phosphoenolpyruvate</name>
        <dbReference type="ChEBI" id="CHEBI:58702"/>
    </ligand>
</feature>
<dbReference type="PIRSF" id="PIRSF000732">
    <property type="entry name" value="PTS_enzyme_I"/>
    <property type="match status" value="1"/>
</dbReference>
<gene>
    <name evidence="24" type="ORF">B9O19_01608</name>
</gene>
<dbReference type="EMBL" id="CP020991">
    <property type="protein sequence ID" value="AUO19765.1"/>
    <property type="molecule type" value="Genomic_DNA"/>
</dbReference>
<dbReference type="PROSITE" id="PS00370">
    <property type="entry name" value="PEP_ENZYMES_PHOS_SITE"/>
    <property type="match status" value="1"/>
</dbReference>
<dbReference type="SUPFAM" id="SSF52009">
    <property type="entry name" value="Phosphohistidine domain"/>
    <property type="match status" value="1"/>
</dbReference>
<name>A0A2K9P3D6_9FIRM</name>
<dbReference type="InterPro" id="IPR018274">
    <property type="entry name" value="PEP_util_AS"/>
</dbReference>
<organism evidence="24 25">
    <name type="scientific">Monoglobus pectinilyticus</name>
    <dbReference type="NCBI Taxonomy" id="1981510"/>
    <lineage>
        <taxon>Bacteria</taxon>
        <taxon>Bacillati</taxon>
        <taxon>Bacillota</taxon>
        <taxon>Clostridia</taxon>
        <taxon>Monoglobales</taxon>
        <taxon>Monoglobaceae</taxon>
        <taxon>Monoglobus</taxon>
    </lineage>
</organism>
<comment type="subcellular location">
    <subcellularLocation>
        <location evidence="4 17">Cytoplasm</location>
    </subcellularLocation>
</comment>
<dbReference type="GO" id="GO:0016301">
    <property type="term" value="F:kinase activity"/>
    <property type="evidence" value="ECO:0007669"/>
    <property type="project" value="UniProtKB-KW"/>
</dbReference>
<feature type="active site" description="Tele-phosphohistidine intermediate" evidence="18">
    <location>
        <position position="186"/>
    </location>
</feature>
<evidence type="ECO:0000313" key="24">
    <source>
        <dbReference type="EMBL" id="AUO19765.1"/>
    </source>
</evidence>
<evidence type="ECO:0000259" key="23">
    <source>
        <dbReference type="Pfam" id="PF05524"/>
    </source>
</evidence>
<evidence type="ECO:0000256" key="4">
    <source>
        <dbReference type="ARBA" id="ARBA00004496"/>
    </source>
</evidence>
<evidence type="ECO:0000256" key="16">
    <source>
        <dbReference type="ARBA" id="ARBA00033235"/>
    </source>
</evidence>
<evidence type="ECO:0000256" key="15">
    <source>
        <dbReference type="ARBA" id="ARBA00022842"/>
    </source>
</evidence>
<comment type="function">
    <text evidence="3 17">General (non sugar-specific) component of the phosphoenolpyruvate-dependent sugar phosphotransferase system (sugar PTS). This major carbohydrate active-transport system catalyzes the phosphorylation of incoming sugar substrates concomitantly with their translocation across the cell membrane. Enzyme I transfers the phosphoryl group from phosphoenolpyruvate (PEP) to the phosphoryl carrier protein (HPr).</text>
</comment>
<dbReference type="InterPro" id="IPR000121">
    <property type="entry name" value="PEP_util_C"/>
</dbReference>
<dbReference type="Gene3D" id="3.20.20.60">
    <property type="entry name" value="Phosphoenolpyruvate-binding domains"/>
    <property type="match status" value="1"/>
</dbReference>
<feature type="binding site" evidence="19">
    <location>
        <position position="329"/>
    </location>
    <ligand>
        <name>phosphoenolpyruvate</name>
        <dbReference type="ChEBI" id="CHEBI:58702"/>
    </ligand>
</feature>
<evidence type="ECO:0000256" key="1">
    <source>
        <dbReference type="ARBA" id="ARBA00000683"/>
    </source>
</evidence>
<evidence type="ECO:0000256" key="10">
    <source>
        <dbReference type="ARBA" id="ARBA00022597"/>
    </source>
</evidence>
<evidence type="ECO:0000256" key="11">
    <source>
        <dbReference type="ARBA" id="ARBA00022679"/>
    </source>
</evidence>
<dbReference type="Pfam" id="PF05524">
    <property type="entry name" value="PEP-utilisers_N"/>
    <property type="match status" value="1"/>
</dbReference>
<dbReference type="InterPro" id="IPR040442">
    <property type="entry name" value="Pyrv_kinase-like_dom_sf"/>
</dbReference>
<dbReference type="SUPFAM" id="SSF51621">
    <property type="entry name" value="Phosphoenolpyruvate/pyruvate domain"/>
    <property type="match status" value="1"/>
</dbReference>
<dbReference type="InterPro" id="IPR036618">
    <property type="entry name" value="PtsI_HPr-bd_sf"/>
</dbReference>
<dbReference type="InterPro" id="IPR008731">
    <property type="entry name" value="PTS_EIN"/>
</dbReference>
<feature type="binding site" evidence="20">
    <location>
        <position position="428"/>
    </location>
    <ligand>
        <name>Mg(2+)</name>
        <dbReference type="ChEBI" id="CHEBI:18420"/>
    </ligand>
</feature>
<dbReference type="GO" id="GO:0046872">
    <property type="term" value="F:metal ion binding"/>
    <property type="evidence" value="ECO:0007669"/>
    <property type="project" value="UniProtKB-KW"/>
</dbReference>
<proteinExistence type="inferred from homology"/>
<dbReference type="RefSeq" id="WP_102365941.1">
    <property type="nucleotide sequence ID" value="NZ_CP020991.1"/>
</dbReference>
<dbReference type="AlphaFoldDB" id="A0A2K9P3D6"/>
<dbReference type="PANTHER" id="PTHR46244:SF3">
    <property type="entry name" value="PHOSPHOENOLPYRUVATE-PROTEIN PHOSPHOTRANSFERASE"/>
    <property type="match status" value="1"/>
</dbReference>
<dbReference type="KEGG" id="mpec:B9O19_01608"/>
<comment type="cofactor">
    <cofactor evidence="2 17 20">
        <name>Mg(2+)</name>
        <dbReference type="ChEBI" id="CHEBI:18420"/>
    </cofactor>
</comment>
<dbReference type="SUPFAM" id="SSF47831">
    <property type="entry name" value="Enzyme I of the PEP:sugar phosphotransferase system HPr-binding (sub)domain"/>
    <property type="match status" value="1"/>
</dbReference>
<evidence type="ECO:0000256" key="6">
    <source>
        <dbReference type="ARBA" id="ARBA00012232"/>
    </source>
</evidence>
<feature type="binding site" evidence="20">
    <location>
        <position position="452"/>
    </location>
    <ligand>
        <name>Mg(2+)</name>
        <dbReference type="ChEBI" id="CHEBI:18420"/>
    </ligand>
</feature>
<dbReference type="PRINTS" id="PR01736">
    <property type="entry name" value="PHPHTRNFRASE"/>
</dbReference>
<comment type="catalytic activity">
    <reaction evidence="1 17">
        <text>L-histidyl-[protein] + phosphoenolpyruvate = N(pros)-phospho-L-histidyl-[protein] + pyruvate</text>
        <dbReference type="Rhea" id="RHEA:23880"/>
        <dbReference type="Rhea" id="RHEA-COMP:9745"/>
        <dbReference type="Rhea" id="RHEA-COMP:9746"/>
        <dbReference type="ChEBI" id="CHEBI:15361"/>
        <dbReference type="ChEBI" id="CHEBI:29979"/>
        <dbReference type="ChEBI" id="CHEBI:58702"/>
        <dbReference type="ChEBI" id="CHEBI:64837"/>
        <dbReference type="EC" id="2.7.3.9"/>
    </reaction>
</comment>
<evidence type="ECO:0000256" key="12">
    <source>
        <dbReference type="ARBA" id="ARBA00022683"/>
    </source>
</evidence>
<feature type="binding site" evidence="19">
    <location>
        <begin position="451"/>
        <end position="452"/>
    </location>
    <ligand>
        <name>phosphoenolpyruvate</name>
        <dbReference type="ChEBI" id="CHEBI:58702"/>
    </ligand>
</feature>
<evidence type="ECO:0000313" key="25">
    <source>
        <dbReference type="Proteomes" id="UP000235589"/>
    </source>
</evidence>
<dbReference type="GO" id="GO:0008965">
    <property type="term" value="F:phosphoenolpyruvate-protein phosphotransferase activity"/>
    <property type="evidence" value="ECO:0007669"/>
    <property type="project" value="UniProtKB-EC"/>
</dbReference>
<accession>A0A2K9P3D6</accession>
<dbReference type="GO" id="GO:0005737">
    <property type="term" value="C:cytoplasm"/>
    <property type="evidence" value="ECO:0007669"/>
    <property type="project" value="UniProtKB-SubCell"/>
</dbReference>
<evidence type="ECO:0000256" key="19">
    <source>
        <dbReference type="PIRSR" id="PIRSR000732-2"/>
    </source>
</evidence>
<keyword evidence="10 17" id="KW-0762">Sugar transport</keyword>
<dbReference type="Pfam" id="PF02896">
    <property type="entry name" value="PEP-utilizers_C"/>
    <property type="match status" value="1"/>
</dbReference>
<evidence type="ECO:0000256" key="3">
    <source>
        <dbReference type="ARBA" id="ARBA00002728"/>
    </source>
</evidence>
<dbReference type="NCBIfam" id="TIGR01417">
    <property type="entry name" value="PTS_I_fam"/>
    <property type="match status" value="1"/>
</dbReference>
<feature type="domain" description="Phosphotransferase system enzyme I N-terminal" evidence="23">
    <location>
        <begin position="3"/>
        <end position="120"/>
    </location>
</feature>
<evidence type="ECO:0000256" key="18">
    <source>
        <dbReference type="PIRSR" id="PIRSR000732-1"/>
    </source>
</evidence>
<evidence type="ECO:0000256" key="2">
    <source>
        <dbReference type="ARBA" id="ARBA00001946"/>
    </source>
</evidence>
<evidence type="ECO:0000256" key="9">
    <source>
        <dbReference type="ARBA" id="ARBA00022490"/>
    </source>
</evidence>
<keyword evidence="25" id="KW-1185">Reference proteome</keyword>
<feature type="domain" description="PEP-utilising enzyme C-terminal" evidence="22">
    <location>
        <begin position="249"/>
        <end position="536"/>
    </location>
</feature>
<keyword evidence="9 17" id="KW-0963">Cytoplasm</keyword>
<dbReference type="OrthoDB" id="9765468at2"/>
<dbReference type="EC" id="2.7.3.9" evidence="6 17"/>
<dbReference type="InterPro" id="IPR050499">
    <property type="entry name" value="PEP-utilizing_PTS_enzyme"/>
</dbReference>
<feature type="active site" description="Proton donor" evidence="18">
    <location>
        <position position="499"/>
    </location>
</feature>
<feature type="binding site" evidence="19">
    <location>
        <position position="462"/>
    </location>
    <ligand>
        <name>phosphoenolpyruvate</name>
        <dbReference type="ChEBI" id="CHEBI:58702"/>
    </ligand>
</feature>
<dbReference type="InterPro" id="IPR008279">
    <property type="entry name" value="PEP-util_enz_mobile_dom"/>
</dbReference>
<keyword evidence="11 17" id="KW-0808">Transferase</keyword>
<dbReference type="InterPro" id="IPR015813">
    <property type="entry name" value="Pyrv/PenolPyrv_kinase-like_dom"/>
</dbReference>
<dbReference type="Gene3D" id="3.50.30.10">
    <property type="entry name" value="Phosphohistidine domain"/>
    <property type="match status" value="1"/>
</dbReference>
<evidence type="ECO:0000256" key="20">
    <source>
        <dbReference type="PIRSR" id="PIRSR000732-3"/>
    </source>
</evidence>
<keyword evidence="8 17" id="KW-0813">Transport</keyword>
<evidence type="ECO:0000256" key="17">
    <source>
        <dbReference type="PIRNR" id="PIRNR000732"/>
    </source>
</evidence>
<dbReference type="GO" id="GO:0009401">
    <property type="term" value="P:phosphoenolpyruvate-dependent sugar phosphotransferase system"/>
    <property type="evidence" value="ECO:0007669"/>
    <property type="project" value="UniProtKB-KW"/>
</dbReference>
<evidence type="ECO:0000256" key="5">
    <source>
        <dbReference type="ARBA" id="ARBA00007837"/>
    </source>
</evidence>
<keyword evidence="24" id="KW-0670">Pyruvate</keyword>
<comment type="similarity">
    <text evidence="5 17">Belongs to the PEP-utilizing enzyme family.</text>
</comment>
<protein>
    <recommendedName>
        <fullName evidence="7 17">Phosphoenolpyruvate-protein phosphotransferase</fullName>
        <ecNumber evidence="6 17">2.7.3.9</ecNumber>
    </recommendedName>
    <alternativeName>
        <fullName evidence="16 17">Phosphotransferase system, enzyme I</fullName>
    </alternativeName>
</protein>
<dbReference type="InterPro" id="IPR006318">
    <property type="entry name" value="PTS_EI-like"/>
</dbReference>
<dbReference type="InterPro" id="IPR036637">
    <property type="entry name" value="Phosphohistidine_dom_sf"/>
</dbReference>
<evidence type="ECO:0000256" key="7">
    <source>
        <dbReference type="ARBA" id="ARBA00016544"/>
    </source>
</evidence>
<dbReference type="Proteomes" id="UP000235589">
    <property type="component" value="Chromosome"/>
</dbReference>